<gene>
    <name evidence="1" type="ORF">JTE90_019235</name>
</gene>
<dbReference type="AlphaFoldDB" id="A0AAV6UU17"/>
<protein>
    <submittedName>
        <fullName evidence="1">Uncharacterized protein</fullName>
    </submittedName>
</protein>
<evidence type="ECO:0000313" key="1">
    <source>
        <dbReference type="EMBL" id="KAG8187025.1"/>
    </source>
</evidence>
<accession>A0AAV6UU17</accession>
<name>A0AAV6UU17_9ARAC</name>
<dbReference type="Proteomes" id="UP000827092">
    <property type="component" value="Unassembled WGS sequence"/>
</dbReference>
<reference evidence="1 2" key="1">
    <citation type="journal article" date="2022" name="Nat. Ecol. Evol.">
        <title>A masculinizing supergene underlies an exaggerated male reproductive morph in a spider.</title>
        <authorList>
            <person name="Hendrickx F."/>
            <person name="De Corte Z."/>
            <person name="Sonet G."/>
            <person name="Van Belleghem S.M."/>
            <person name="Kostlbacher S."/>
            <person name="Vangestel C."/>
        </authorList>
    </citation>
    <scope>NUCLEOTIDE SEQUENCE [LARGE SCALE GENOMIC DNA]</scope>
    <source>
        <strain evidence="1">W744_W776</strain>
    </source>
</reference>
<comment type="caution">
    <text evidence="1">The sequence shown here is derived from an EMBL/GenBank/DDBJ whole genome shotgun (WGS) entry which is preliminary data.</text>
</comment>
<evidence type="ECO:0000313" key="2">
    <source>
        <dbReference type="Proteomes" id="UP000827092"/>
    </source>
</evidence>
<keyword evidence="2" id="KW-1185">Reference proteome</keyword>
<proteinExistence type="predicted"/>
<dbReference type="EMBL" id="JAFNEN010000281">
    <property type="protein sequence ID" value="KAG8187025.1"/>
    <property type="molecule type" value="Genomic_DNA"/>
</dbReference>
<organism evidence="1 2">
    <name type="scientific">Oedothorax gibbosus</name>
    <dbReference type="NCBI Taxonomy" id="931172"/>
    <lineage>
        <taxon>Eukaryota</taxon>
        <taxon>Metazoa</taxon>
        <taxon>Ecdysozoa</taxon>
        <taxon>Arthropoda</taxon>
        <taxon>Chelicerata</taxon>
        <taxon>Arachnida</taxon>
        <taxon>Araneae</taxon>
        <taxon>Araneomorphae</taxon>
        <taxon>Entelegynae</taxon>
        <taxon>Araneoidea</taxon>
        <taxon>Linyphiidae</taxon>
        <taxon>Erigoninae</taxon>
        <taxon>Oedothorax</taxon>
    </lineage>
</organism>
<sequence length="86" mass="10314">MRFSVKRFCKAPQHWRRLKRRHSSAEINAEIWLLSISVLLRGHFCPKRFLNHLSFLSNRPLLDDLDGRTHVRPTVKSRHKTIEELE</sequence>